<organism evidence="4 5">
    <name type="scientific">Rhodospirillum rubrum (strain ATCC 11170 / ATH 1.1.1 / DSM 467 / LMG 4362 / NCIMB 8255 / S1)</name>
    <dbReference type="NCBI Taxonomy" id="269796"/>
    <lineage>
        <taxon>Bacteria</taxon>
        <taxon>Pseudomonadati</taxon>
        <taxon>Pseudomonadota</taxon>
        <taxon>Alphaproteobacteria</taxon>
        <taxon>Rhodospirillales</taxon>
        <taxon>Rhodospirillaceae</taxon>
        <taxon>Rhodospirillum</taxon>
    </lineage>
</organism>
<dbReference type="eggNOG" id="COG0789">
    <property type="taxonomic scope" value="Bacteria"/>
</dbReference>
<accession>Q2RUT3</accession>
<reference evidence="4 5" key="1">
    <citation type="journal article" date="2011" name="Stand. Genomic Sci.">
        <title>Complete genome sequence of Rhodospirillum rubrum type strain (S1).</title>
        <authorList>
            <person name="Munk A.C."/>
            <person name="Copeland A."/>
            <person name="Lucas S."/>
            <person name="Lapidus A."/>
            <person name="Del Rio T.G."/>
            <person name="Barry K."/>
            <person name="Detter J.C."/>
            <person name="Hammon N."/>
            <person name="Israni S."/>
            <person name="Pitluck S."/>
            <person name="Brettin T."/>
            <person name="Bruce D."/>
            <person name="Han C."/>
            <person name="Tapia R."/>
            <person name="Gilna P."/>
            <person name="Schmutz J."/>
            <person name="Larimer F."/>
            <person name="Land M."/>
            <person name="Kyrpides N.C."/>
            <person name="Mavromatis K."/>
            <person name="Richardson P."/>
            <person name="Rohde M."/>
            <person name="Goker M."/>
            <person name="Klenk H.P."/>
            <person name="Zhang Y."/>
            <person name="Roberts G.P."/>
            <person name="Reslewic S."/>
            <person name="Schwartz D.C."/>
        </authorList>
    </citation>
    <scope>NUCLEOTIDE SEQUENCE [LARGE SCALE GENOMIC DNA]</scope>
    <source>
        <strain evidence="5">ATCC 11170 / ATH 1.1.1 / DSM 467 / LMG 4362 / NCIMB 8255 / S1</strain>
    </source>
</reference>
<evidence type="ECO:0000256" key="1">
    <source>
        <dbReference type="ARBA" id="ARBA00023125"/>
    </source>
</evidence>
<dbReference type="InterPro" id="IPR000551">
    <property type="entry name" value="MerR-type_HTH_dom"/>
</dbReference>
<evidence type="ECO:0000313" key="4">
    <source>
        <dbReference type="EMBL" id="ABC22112.1"/>
    </source>
</evidence>
<evidence type="ECO:0000259" key="3">
    <source>
        <dbReference type="PROSITE" id="PS50937"/>
    </source>
</evidence>
<dbReference type="SMART" id="SM00422">
    <property type="entry name" value="HTH_MERR"/>
    <property type="match status" value="1"/>
</dbReference>
<dbReference type="GO" id="GO:0003677">
    <property type="term" value="F:DNA binding"/>
    <property type="evidence" value="ECO:0007669"/>
    <property type="project" value="UniProtKB-KW"/>
</dbReference>
<keyword evidence="2" id="KW-0175">Coiled coil</keyword>
<feature type="domain" description="HTH merR-type" evidence="3">
    <location>
        <begin position="4"/>
        <end position="71"/>
    </location>
</feature>
<evidence type="ECO:0000256" key="2">
    <source>
        <dbReference type="SAM" id="Coils"/>
    </source>
</evidence>
<proteinExistence type="predicted"/>
<name>Q2RUT3_RHORT</name>
<sequence length="132" mass="15130">MDTLYSVTDLGRSLGITPRTIRFYEDKGLISPRRVGTTRVYTAKDRARMTLILRGKSLGFTLRDIKEFLDLYATDKTQVEQITLLLAKVRQRVAQLEEQRQAVETSLRELRDIERQSLEALKAKGVNPHPQG</sequence>
<dbReference type="GO" id="GO:0003700">
    <property type="term" value="F:DNA-binding transcription factor activity"/>
    <property type="evidence" value="ECO:0007669"/>
    <property type="project" value="InterPro"/>
</dbReference>
<dbReference type="SUPFAM" id="SSF46955">
    <property type="entry name" value="Putative DNA-binding domain"/>
    <property type="match status" value="1"/>
</dbReference>
<keyword evidence="1" id="KW-0238">DNA-binding</keyword>
<dbReference type="STRING" id="269796.Rru_A1311"/>
<dbReference type="AlphaFoldDB" id="Q2RUT3"/>
<dbReference type="EMBL" id="CP000230">
    <property type="protein sequence ID" value="ABC22112.1"/>
    <property type="molecule type" value="Genomic_DNA"/>
</dbReference>
<gene>
    <name evidence="4" type="ordered locus">Rru_A1311</name>
</gene>
<dbReference type="Gene3D" id="1.10.1660.10">
    <property type="match status" value="1"/>
</dbReference>
<dbReference type="KEGG" id="rru:Rru_A1311"/>
<dbReference type="RefSeq" id="WP_011389066.1">
    <property type="nucleotide sequence ID" value="NC_007643.1"/>
</dbReference>
<keyword evidence="5" id="KW-1185">Reference proteome</keyword>
<dbReference type="PATRIC" id="fig|269796.9.peg.1377"/>
<dbReference type="PhylomeDB" id="Q2RUT3"/>
<dbReference type="Proteomes" id="UP000001929">
    <property type="component" value="Chromosome"/>
</dbReference>
<dbReference type="InterPro" id="IPR047057">
    <property type="entry name" value="MerR_fam"/>
</dbReference>
<evidence type="ECO:0000313" key="5">
    <source>
        <dbReference type="Proteomes" id="UP000001929"/>
    </source>
</evidence>
<dbReference type="EnsemblBacteria" id="ABC22112">
    <property type="protein sequence ID" value="ABC22112"/>
    <property type="gene ID" value="Rru_A1311"/>
</dbReference>
<protein>
    <submittedName>
        <fullName evidence="4">Transcriptional regulator, MerR family</fullName>
    </submittedName>
</protein>
<dbReference type="PANTHER" id="PTHR30204:SF58">
    <property type="entry name" value="HTH-TYPE TRANSCRIPTIONAL REGULATOR YFMP"/>
    <property type="match status" value="1"/>
</dbReference>
<dbReference type="PROSITE" id="PS50937">
    <property type="entry name" value="HTH_MERR_2"/>
    <property type="match status" value="1"/>
</dbReference>
<dbReference type="HOGENOM" id="CLU_060077_3_3_5"/>
<dbReference type="Pfam" id="PF13411">
    <property type="entry name" value="MerR_1"/>
    <property type="match status" value="1"/>
</dbReference>
<feature type="coiled-coil region" evidence="2">
    <location>
        <begin position="79"/>
        <end position="116"/>
    </location>
</feature>
<dbReference type="CDD" id="cd04776">
    <property type="entry name" value="HTH_GnyR"/>
    <property type="match status" value="1"/>
</dbReference>
<dbReference type="PANTHER" id="PTHR30204">
    <property type="entry name" value="REDOX-CYCLING DRUG-SENSING TRANSCRIPTIONAL ACTIVATOR SOXR"/>
    <property type="match status" value="1"/>
</dbReference>
<dbReference type="InterPro" id="IPR009061">
    <property type="entry name" value="DNA-bd_dom_put_sf"/>
</dbReference>